<accession>A0A813WQ55</accession>
<evidence type="ECO:0000313" key="1">
    <source>
        <dbReference type="EMBL" id="CAF0860569.1"/>
    </source>
</evidence>
<name>A0A813WQ55_9BILA</name>
<gene>
    <name evidence="1" type="ORF">IZO911_LOCUS10104</name>
</gene>
<dbReference type="AlphaFoldDB" id="A0A813WQ55"/>
<dbReference type="EMBL" id="CAJNOE010000072">
    <property type="protein sequence ID" value="CAF0860569.1"/>
    <property type="molecule type" value="Genomic_DNA"/>
</dbReference>
<evidence type="ECO:0000313" key="2">
    <source>
        <dbReference type="Proteomes" id="UP000663860"/>
    </source>
</evidence>
<protein>
    <submittedName>
        <fullName evidence="1">Uncharacterized protein</fullName>
    </submittedName>
</protein>
<proteinExistence type="predicted"/>
<dbReference type="Proteomes" id="UP000663860">
    <property type="component" value="Unassembled WGS sequence"/>
</dbReference>
<sequence>MECWLDSPHTRRCLGLNTSNINRYGTYKPNIIKEVSLPAEMGEWKSTKDKRAIDAYQKLDKHLSEASDQNLSVVGFRKERDGTSVYEFGNFNAQNANRLSLRPTYHMHIAYALHGVFDNVL</sequence>
<organism evidence="1 2">
    <name type="scientific">Adineta steineri</name>
    <dbReference type="NCBI Taxonomy" id="433720"/>
    <lineage>
        <taxon>Eukaryota</taxon>
        <taxon>Metazoa</taxon>
        <taxon>Spiralia</taxon>
        <taxon>Gnathifera</taxon>
        <taxon>Rotifera</taxon>
        <taxon>Eurotatoria</taxon>
        <taxon>Bdelloidea</taxon>
        <taxon>Adinetida</taxon>
        <taxon>Adinetidae</taxon>
        <taxon>Adineta</taxon>
    </lineage>
</organism>
<reference evidence="1" key="1">
    <citation type="submission" date="2021-02" db="EMBL/GenBank/DDBJ databases">
        <authorList>
            <person name="Nowell W R."/>
        </authorList>
    </citation>
    <scope>NUCLEOTIDE SEQUENCE</scope>
</reference>
<comment type="caution">
    <text evidence="1">The sequence shown here is derived from an EMBL/GenBank/DDBJ whole genome shotgun (WGS) entry which is preliminary data.</text>
</comment>